<dbReference type="PIRSF" id="PIRSF000194">
    <property type="entry name" value="DHFR"/>
    <property type="match status" value="1"/>
</dbReference>
<dbReference type="GO" id="GO:0046655">
    <property type="term" value="P:folic acid metabolic process"/>
    <property type="evidence" value="ECO:0007669"/>
    <property type="project" value="TreeGrafter"/>
</dbReference>
<dbReference type="PANTHER" id="PTHR48069">
    <property type="entry name" value="DIHYDROFOLATE REDUCTASE"/>
    <property type="match status" value="1"/>
</dbReference>
<comment type="function">
    <text evidence="7">Key enzyme in folate metabolism. Catalyzes an essential reaction for de novo glycine and purine synthesis, and for DNA precursor synthesis.</text>
</comment>
<reference evidence="10 11" key="1">
    <citation type="submission" date="2019-10" db="EMBL/GenBank/DDBJ databases">
        <title>Genome sequence of Luteimicrobium xylanilyticum HY-24.</title>
        <authorList>
            <person name="Kim D.Y."/>
            <person name="Park H.-Y."/>
        </authorList>
    </citation>
    <scope>NUCLEOTIDE SEQUENCE [LARGE SCALE GENOMIC DNA]</scope>
    <source>
        <strain evidence="10 11">HY-24</strain>
    </source>
</reference>
<keyword evidence="11" id="KW-1185">Reference proteome</keyword>
<feature type="domain" description="DHFR" evidence="9">
    <location>
        <begin position="1"/>
        <end position="184"/>
    </location>
</feature>
<dbReference type="CDD" id="cd00209">
    <property type="entry name" value="DHFR"/>
    <property type="match status" value="1"/>
</dbReference>
<dbReference type="GO" id="GO:0005829">
    <property type="term" value="C:cytosol"/>
    <property type="evidence" value="ECO:0007669"/>
    <property type="project" value="TreeGrafter"/>
</dbReference>
<keyword evidence="5 7" id="KW-0521">NADP</keyword>
<dbReference type="GO" id="GO:0006730">
    <property type="term" value="P:one-carbon metabolic process"/>
    <property type="evidence" value="ECO:0007669"/>
    <property type="project" value="UniProtKB-KW"/>
</dbReference>
<dbReference type="OrthoDB" id="9804315at2"/>
<comment type="pathway">
    <text evidence="1 7">Cofactor biosynthesis; tetrahydrofolate biosynthesis; 5,6,7,8-tetrahydrofolate from 7,8-dihydrofolate: step 1/1.</text>
</comment>
<evidence type="ECO:0000256" key="6">
    <source>
        <dbReference type="ARBA" id="ARBA00023002"/>
    </source>
</evidence>
<accession>A0A5P9QE34</accession>
<dbReference type="PRINTS" id="PR00070">
    <property type="entry name" value="DHFR"/>
</dbReference>
<keyword evidence="6 7" id="KW-0560">Oxidoreductase</keyword>
<protein>
    <recommendedName>
        <fullName evidence="3 7">Dihydrofolate reductase</fullName>
        <ecNumber evidence="3 7">1.5.1.3</ecNumber>
    </recommendedName>
</protein>
<dbReference type="InterPro" id="IPR017925">
    <property type="entry name" value="DHFR_CS"/>
</dbReference>
<dbReference type="PANTHER" id="PTHR48069:SF3">
    <property type="entry name" value="DIHYDROFOLATE REDUCTASE"/>
    <property type="match status" value="1"/>
</dbReference>
<dbReference type="AlphaFoldDB" id="A0A5P9QE34"/>
<dbReference type="InterPro" id="IPR001796">
    <property type="entry name" value="DHFR_dom"/>
</dbReference>
<evidence type="ECO:0000256" key="3">
    <source>
        <dbReference type="ARBA" id="ARBA00012856"/>
    </source>
</evidence>
<dbReference type="EC" id="1.5.1.3" evidence="3 7"/>
<evidence type="ECO:0000313" key="10">
    <source>
        <dbReference type="EMBL" id="QFU99362.1"/>
    </source>
</evidence>
<dbReference type="RefSeq" id="WP_036947218.1">
    <property type="nucleotide sequence ID" value="NZ_BAABIH010000008.1"/>
</dbReference>
<organism evidence="10 11">
    <name type="scientific">Luteimicrobium xylanilyticum</name>
    <dbReference type="NCBI Taxonomy" id="1133546"/>
    <lineage>
        <taxon>Bacteria</taxon>
        <taxon>Bacillati</taxon>
        <taxon>Actinomycetota</taxon>
        <taxon>Actinomycetes</taxon>
        <taxon>Micrococcales</taxon>
        <taxon>Luteimicrobium</taxon>
    </lineage>
</organism>
<evidence type="ECO:0000313" key="11">
    <source>
        <dbReference type="Proteomes" id="UP000326702"/>
    </source>
</evidence>
<evidence type="ECO:0000256" key="5">
    <source>
        <dbReference type="ARBA" id="ARBA00022857"/>
    </source>
</evidence>
<dbReference type="GO" id="GO:0046452">
    <property type="term" value="P:dihydrofolate metabolic process"/>
    <property type="evidence" value="ECO:0007669"/>
    <property type="project" value="TreeGrafter"/>
</dbReference>
<dbReference type="Proteomes" id="UP000326702">
    <property type="component" value="Chromosome"/>
</dbReference>
<evidence type="ECO:0000256" key="4">
    <source>
        <dbReference type="ARBA" id="ARBA00022563"/>
    </source>
</evidence>
<dbReference type="InterPro" id="IPR012259">
    <property type="entry name" value="DHFR"/>
</dbReference>
<comment type="similarity">
    <text evidence="2 7 8">Belongs to the dihydrofolate reductase family.</text>
</comment>
<keyword evidence="4 7" id="KW-0554">One-carbon metabolism</keyword>
<sequence>MLALVWAQAHDAAGRPVIGAGNALPWRVPEDAARFKTLTLGHPVVMGRLTWDSLPARFRPLPGRTNVVVSRQPGWAPTPDDGAAPGADVAAGGAAVRVAPTVEEALRLAAAAPGGEQTWVIGGAQLYAATIGQADRLEVTELDLEVEGDAWAPPIDASVWTARDVGAWETSRSGLRYRFVSYGRAEIRA</sequence>
<dbReference type="GO" id="GO:0050661">
    <property type="term" value="F:NADP binding"/>
    <property type="evidence" value="ECO:0007669"/>
    <property type="project" value="InterPro"/>
</dbReference>
<dbReference type="PROSITE" id="PS51330">
    <property type="entry name" value="DHFR_2"/>
    <property type="match status" value="1"/>
</dbReference>
<dbReference type="InterPro" id="IPR024072">
    <property type="entry name" value="DHFR-like_dom_sf"/>
</dbReference>
<dbReference type="EMBL" id="CP045529">
    <property type="protein sequence ID" value="QFU99362.1"/>
    <property type="molecule type" value="Genomic_DNA"/>
</dbReference>
<evidence type="ECO:0000259" key="9">
    <source>
        <dbReference type="PROSITE" id="PS51330"/>
    </source>
</evidence>
<evidence type="ECO:0000256" key="8">
    <source>
        <dbReference type="RuleBase" id="RU004474"/>
    </source>
</evidence>
<dbReference type="UniPathway" id="UPA00077">
    <property type="reaction ID" value="UER00158"/>
</dbReference>
<comment type="catalytic activity">
    <reaction evidence="7">
        <text>(6S)-5,6,7,8-tetrahydrofolate + NADP(+) = 7,8-dihydrofolate + NADPH + H(+)</text>
        <dbReference type="Rhea" id="RHEA:15009"/>
        <dbReference type="ChEBI" id="CHEBI:15378"/>
        <dbReference type="ChEBI" id="CHEBI:57451"/>
        <dbReference type="ChEBI" id="CHEBI:57453"/>
        <dbReference type="ChEBI" id="CHEBI:57783"/>
        <dbReference type="ChEBI" id="CHEBI:58349"/>
        <dbReference type="EC" id="1.5.1.3"/>
    </reaction>
</comment>
<dbReference type="PROSITE" id="PS00075">
    <property type="entry name" value="DHFR_1"/>
    <property type="match status" value="1"/>
</dbReference>
<dbReference type="KEGG" id="lxl:KDY119_02892"/>
<evidence type="ECO:0000256" key="2">
    <source>
        <dbReference type="ARBA" id="ARBA00009539"/>
    </source>
</evidence>
<evidence type="ECO:0000256" key="1">
    <source>
        <dbReference type="ARBA" id="ARBA00004903"/>
    </source>
</evidence>
<proteinExistence type="inferred from homology"/>
<dbReference type="Pfam" id="PF00186">
    <property type="entry name" value="DHFR_1"/>
    <property type="match status" value="1"/>
</dbReference>
<dbReference type="Gene3D" id="3.40.430.10">
    <property type="entry name" value="Dihydrofolate Reductase, subunit A"/>
    <property type="match status" value="1"/>
</dbReference>
<dbReference type="SUPFAM" id="SSF53597">
    <property type="entry name" value="Dihydrofolate reductase-like"/>
    <property type="match status" value="1"/>
</dbReference>
<name>A0A5P9QE34_9MICO</name>
<gene>
    <name evidence="10" type="ORF">KDY119_02892</name>
</gene>
<dbReference type="GO" id="GO:0046654">
    <property type="term" value="P:tetrahydrofolate biosynthetic process"/>
    <property type="evidence" value="ECO:0007669"/>
    <property type="project" value="UniProtKB-UniPathway"/>
</dbReference>
<dbReference type="GO" id="GO:0004146">
    <property type="term" value="F:dihydrofolate reductase activity"/>
    <property type="evidence" value="ECO:0007669"/>
    <property type="project" value="UniProtKB-EC"/>
</dbReference>
<evidence type="ECO:0000256" key="7">
    <source>
        <dbReference type="PIRNR" id="PIRNR000194"/>
    </source>
</evidence>